<dbReference type="OrthoDB" id="92254at2"/>
<dbReference type="Gene3D" id="1.25.20.10">
    <property type="entry name" value="Bacterial muramidases"/>
    <property type="match status" value="1"/>
</dbReference>
<accession>D7DMJ9</accession>
<dbReference type="GO" id="GO:0004553">
    <property type="term" value="F:hydrolase activity, hydrolyzing O-glycosyl compounds"/>
    <property type="evidence" value="ECO:0007669"/>
    <property type="project" value="InterPro"/>
</dbReference>
<evidence type="ECO:0000259" key="4">
    <source>
        <dbReference type="Pfam" id="PF01464"/>
    </source>
</evidence>
<feature type="domain" description="Transglycosylase SLT" evidence="4">
    <location>
        <begin position="475"/>
        <end position="585"/>
    </location>
</feature>
<dbReference type="GO" id="GO:0042597">
    <property type="term" value="C:periplasmic space"/>
    <property type="evidence" value="ECO:0007669"/>
    <property type="project" value="InterPro"/>
</dbReference>
<dbReference type="Pfam" id="PF01464">
    <property type="entry name" value="SLT"/>
    <property type="match status" value="1"/>
</dbReference>
<dbReference type="InterPro" id="IPR008939">
    <property type="entry name" value="Lytic_TGlycosylase_superhlx_U"/>
</dbReference>
<proteinExistence type="inferred from homology"/>
<comment type="similarity">
    <text evidence="1">Belongs to the transglycosylase Slt family.</text>
</comment>
<dbReference type="InterPro" id="IPR012289">
    <property type="entry name" value="Lytic_TGlycosylase_superhlx_L"/>
</dbReference>
<organism evidence="6 7">
    <name type="scientific">Methylotenera versatilis (strain 301)</name>
    <dbReference type="NCBI Taxonomy" id="666681"/>
    <lineage>
        <taxon>Bacteria</taxon>
        <taxon>Pseudomonadati</taxon>
        <taxon>Pseudomonadota</taxon>
        <taxon>Betaproteobacteria</taxon>
        <taxon>Nitrosomonadales</taxon>
        <taxon>Methylophilaceae</taxon>
        <taxon>Methylotenera</taxon>
    </lineage>
</organism>
<dbReference type="KEGG" id="meh:M301_2414"/>
<evidence type="ECO:0000259" key="5">
    <source>
        <dbReference type="Pfam" id="PF14718"/>
    </source>
</evidence>
<dbReference type="PANTHER" id="PTHR37423">
    <property type="entry name" value="SOLUBLE LYTIC MUREIN TRANSGLYCOSYLASE-RELATED"/>
    <property type="match status" value="1"/>
</dbReference>
<reference evidence="7" key="1">
    <citation type="submission" date="2010-05" db="EMBL/GenBank/DDBJ databases">
        <title>Complete sequence of Methylotenera sp. 301.</title>
        <authorList>
            <person name="Lucas S."/>
            <person name="Copeland A."/>
            <person name="Lapidus A."/>
            <person name="Cheng J.-F."/>
            <person name="Bruce D."/>
            <person name="Goodwin L."/>
            <person name="Pitluck S."/>
            <person name="Clum A."/>
            <person name="Land M."/>
            <person name="Hauser L."/>
            <person name="Kyrpides N."/>
            <person name="Ivanova N."/>
            <person name="Chistoservova L."/>
            <person name="Kalyuzhnaya M."/>
            <person name="Woyke T."/>
        </authorList>
    </citation>
    <scope>NUCLEOTIDE SEQUENCE [LARGE SCALE GENOMIC DNA]</scope>
    <source>
        <strain evidence="7">301</strain>
    </source>
</reference>
<feature type="domain" description="Lytic transglycosylase superhelical linker" evidence="5">
    <location>
        <begin position="398"/>
        <end position="459"/>
    </location>
</feature>
<sequence precursor="true">MIFTRLLLALVTITLSSQAFALSDEALFQHARDSYAAKNTIALTEDVAQLNTQQYILAPYADYWLMLLNMDQARDEEVQNFLAKYVDMPFTDRVRGEWLKKLAKSENWGPFFEELNNFQREDIAVQCYAMLGHTQLADLEVASQAKTLWMTSADLPSNCNQLFDALQKSGALTNDDIWARFRLALQDGKLSLAKSVIARLPNVEPATLKLLDKAYQSPQLILDKKTASFKTRFGAEVNLYALDRLARSKVDAAISTYNKVQNLFDIDNRAFGWGRIAYHAARGHNPQALEFYALAENSVLDKEQLAWEVRAALRAQNWPVVLKTIAAMNTKQQEESAWRYWKARALKEMGDLVESNTILSKLSTERHYYGWLAAEELESVMSSQAIEYKVTDNEVTAIASQPEIKRALELQRLDMRWEAKAEWLWATRHYDDRELLAAAEYAMRQKWYDVAISTADNTKQTHNFNLRYPTPYRDLFRKSANEVSLDESWVYGITRQESRFMHYAKSGVGAAGLMQLMPATAKWVAKRMGMDSYNNSMIHDLSTNIEFGTYYMRYTLDLMGGQAVMATAGYNAGPSRAKRWQATEPMEAAIYIESIPFAETRTYVQKVMANAQIYAPRLVSENKNVKIQTLKARLGIIPGTGKPEDISADDDQ</sequence>
<dbReference type="AlphaFoldDB" id="D7DMJ9"/>
<protein>
    <submittedName>
        <fullName evidence="6">Lytic transglycosylase catalytic</fullName>
    </submittedName>
</protein>
<dbReference type="SUPFAM" id="SSF48435">
    <property type="entry name" value="Bacterial muramidases"/>
    <property type="match status" value="1"/>
</dbReference>
<dbReference type="CAZy" id="GH23">
    <property type="family name" value="Glycoside Hydrolase Family 23"/>
</dbReference>
<keyword evidence="2 3" id="KW-0732">Signal</keyword>
<name>D7DMJ9_METV0</name>
<dbReference type="Gene3D" id="1.10.1240.20">
    <property type="entry name" value="Lytic transglycosylase, superhelical linker domain"/>
    <property type="match status" value="1"/>
</dbReference>
<dbReference type="Pfam" id="PF14718">
    <property type="entry name" value="SLT_L"/>
    <property type="match status" value="1"/>
</dbReference>
<keyword evidence="7" id="KW-1185">Reference proteome</keyword>
<reference evidence="6 7" key="2">
    <citation type="journal article" date="2011" name="J. Bacteriol.">
        <title>Genomes of three methylotrophs from a single niche uncover genetic and metabolic divergence of Methylophilaceae.</title>
        <authorList>
            <person name="Lapidus A."/>
            <person name="Clum A."/>
            <person name="Labutti K."/>
            <person name="Kaluzhnaya M.G."/>
            <person name="Lim S."/>
            <person name="Beck D.A."/>
            <person name="Glavina Del Rio T."/>
            <person name="Nolan M."/>
            <person name="Mavromatis K."/>
            <person name="Huntemann M."/>
            <person name="Lucas S."/>
            <person name="Lidstrom M.E."/>
            <person name="Ivanova N."/>
            <person name="Chistoserdova L."/>
        </authorList>
    </citation>
    <scope>NUCLEOTIDE SEQUENCE [LARGE SCALE GENOMIC DNA]</scope>
    <source>
        <strain evidence="6 7">301</strain>
    </source>
</reference>
<dbReference type="EMBL" id="CP002056">
    <property type="protein sequence ID" value="ADI30776.1"/>
    <property type="molecule type" value="Genomic_DNA"/>
</dbReference>
<dbReference type="eggNOG" id="COG0741">
    <property type="taxonomic scope" value="Bacteria"/>
</dbReference>
<dbReference type="InterPro" id="IPR037061">
    <property type="entry name" value="Lytic_TGlycoase_superhlx_L_sf"/>
</dbReference>
<feature type="chain" id="PRO_5003094567" evidence="3">
    <location>
        <begin position="22"/>
        <end position="652"/>
    </location>
</feature>
<dbReference type="STRING" id="666681.M301_2414"/>
<evidence type="ECO:0000313" key="7">
    <source>
        <dbReference type="Proteomes" id="UP000000383"/>
    </source>
</evidence>
<evidence type="ECO:0000313" key="6">
    <source>
        <dbReference type="EMBL" id="ADI30776.1"/>
    </source>
</evidence>
<evidence type="ECO:0000256" key="2">
    <source>
        <dbReference type="ARBA" id="ARBA00022729"/>
    </source>
</evidence>
<dbReference type="RefSeq" id="WP_013149084.1">
    <property type="nucleotide sequence ID" value="NC_014207.1"/>
</dbReference>
<gene>
    <name evidence="6" type="ordered locus">M301_2414</name>
</gene>
<dbReference type="HOGENOM" id="CLU_019016_0_0_4"/>
<dbReference type="CDD" id="cd13401">
    <property type="entry name" value="Slt70-like"/>
    <property type="match status" value="1"/>
</dbReference>
<dbReference type="InterPro" id="IPR008258">
    <property type="entry name" value="Transglycosylase_SLT_dom_1"/>
</dbReference>
<evidence type="ECO:0000256" key="3">
    <source>
        <dbReference type="SAM" id="SignalP"/>
    </source>
</evidence>
<evidence type="ECO:0000256" key="1">
    <source>
        <dbReference type="ARBA" id="ARBA00007734"/>
    </source>
</evidence>
<dbReference type="SUPFAM" id="SSF53955">
    <property type="entry name" value="Lysozyme-like"/>
    <property type="match status" value="1"/>
</dbReference>
<dbReference type="Gene3D" id="1.10.530.10">
    <property type="match status" value="1"/>
</dbReference>
<dbReference type="Proteomes" id="UP000000383">
    <property type="component" value="Chromosome"/>
</dbReference>
<dbReference type="InterPro" id="IPR023346">
    <property type="entry name" value="Lysozyme-like_dom_sf"/>
</dbReference>
<dbReference type="PANTHER" id="PTHR37423:SF5">
    <property type="entry name" value="SOLUBLE LYTIC MUREIN TRANSGLYCOSYLASE"/>
    <property type="match status" value="1"/>
</dbReference>
<feature type="signal peptide" evidence="3">
    <location>
        <begin position="1"/>
        <end position="21"/>
    </location>
</feature>